<feature type="compositionally biased region" description="Polar residues" evidence="1">
    <location>
        <begin position="47"/>
        <end position="57"/>
    </location>
</feature>
<dbReference type="Pfam" id="PF15800">
    <property type="entry name" value="CiPC"/>
    <property type="match status" value="1"/>
</dbReference>
<dbReference type="Proteomes" id="UP000265120">
    <property type="component" value="Chromosome 4"/>
</dbReference>
<evidence type="ECO:0000313" key="2">
    <source>
        <dbReference type="Ensembl" id="ENSCSEP00000004180.1"/>
    </source>
</evidence>
<dbReference type="GeneTree" id="ENSGT00920000150321"/>
<dbReference type="Ensembl" id="ENSCSET00000004235.1">
    <property type="protein sequence ID" value="ENSCSEP00000004180.1"/>
    <property type="gene ID" value="ENSCSEG00000002724.1"/>
</dbReference>
<organism evidence="2 3">
    <name type="scientific">Cynoglossus semilaevis</name>
    <name type="common">Tongue sole</name>
    <dbReference type="NCBI Taxonomy" id="244447"/>
    <lineage>
        <taxon>Eukaryota</taxon>
        <taxon>Metazoa</taxon>
        <taxon>Chordata</taxon>
        <taxon>Craniata</taxon>
        <taxon>Vertebrata</taxon>
        <taxon>Euteleostomi</taxon>
        <taxon>Actinopterygii</taxon>
        <taxon>Neopterygii</taxon>
        <taxon>Teleostei</taxon>
        <taxon>Neoteleostei</taxon>
        <taxon>Acanthomorphata</taxon>
        <taxon>Carangaria</taxon>
        <taxon>Pleuronectiformes</taxon>
        <taxon>Pleuronectoidei</taxon>
        <taxon>Cynoglossidae</taxon>
        <taxon>Cynoglossinae</taxon>
        <taxon>Cynoglossus</taxon>
    </lineage>
</organism>
<dbReference type="InterPro" id="IPR031602">
    <property type="entry name" value="CIPC"/>
</dbReference>
<feature type="region of interest" description="Disordered" evidence="1">
    <location>
        <begin position="246"/>
        <end position="266"/>
    </location>
</feature>
<feature type="compositionally biased region" description="Polar residues" evidence="1">
    <location>
        <begin position="388"/>
        <end position="410"/>
    </location>
</feature>
<dbReference type="PANTHER" id="PTHR34648">
    <property type="entry name" value="CLOCK-INTERACTING PACEMAKER"/>
    <property type="match status" value="1"/>
</dbReference>
<feature type="region of interest" description="Disordered" evidence="1">
    <location>
        <begin position="197"/>
        <end position="220"/>
    </location>
</feature>
<feature type="compositionally biased region" description="Polar residues" evidence="1">
    <location>
        <begin position="94"/>
        <end position="110"/>
    </location>
</feature>
<accession>A0A3P8UV92</accession>
<dbReference type="GO" id="GO:0042754">
    <property type="term" value="P:negative regulation of circadian rhythm"/>
    <property type="evidence" value="ECO:0007669"/>
    <property type="project" value="InterPro"/>
</dbReference>
<protein>
    <submittedName>
        <fullName evidence="2">CLOCK-interacting pacemaker-like</fullName>
    </submittedName>
</protein>
<dbReference type="GO" id="GO:0045892">
    <property type="term" value="P:negative regulation of DNA-templated transcription"/>
    <property type="evidence" value="ECO:0007669"/>
    <property type="project" value="InterPro"/>
</dbReference>
<feature type="region of interest" description="Disordered" evidence="1">
    <location>
        <begin position="9"/>
        <end position="115"/>
    </location>
</feature>
<keyword evidence="3" id="KW-1185">Reference proteome</keyword>
<dbReference type="AlphaFoldDB" id="A0A3P8UV92"/>
<sequence>MFFVFSCLLGSSMPKELPGPSEHTPCGTSKDKSNTTAPVASHDTKDTGNTSGSGSRCSSEKDSGYSESSDWQQTDAEDQQRSKSPSRGSERIETSQSGQTQANGQGTPGISSLIPAQPSLPTVYILKNMLKQPDATQKKGPLLWKNKNSSATPHMILCQQPILLPTNLQPHKSLSRKLGVTGRKTNGAYFPIFNSYPRIAPHPSKKPSDKSSVNDDPQNMNKRVFTEHKTDGTRSPAEQHFLKQPKLAAAAVSSGQPYSSTTRGAVSSDASSMQSSLSASTVSNSSSVLATRGLFKNSTNTTRHRRFVNTLEILKQSGLLDLTLRTKELLRQSNAIDQDIAQLRQHTQILCQVANKHNRNKDNIMSWETLHTTMAESSNYPDLKDLQEFQSPSHPNSTGHLDNRPLSTEGPNVPPSPLLNTSLASNQDFCGSQQPQSEPSQDFEAMELSADDSAG</sequence>
<evidence type="ECO:0000256" key="1">
    <source>
        <dbReference type="SAM" id="MobiDB-lite"/>
    </source>
</evidence>
<dbReference type="InParanoid" id="A0A3P8UV92"/>
<feature type="compositionally biased region" description="Polar residues" evidence="1">
    <location>
        <begin position="418"/>
        <end position="440"/>
    </location>
</feature>
<feature type="region of interest" description="Disordered" evidence="1">
    <location>
        <begin position="385"/>
        <end position="455"/>
    </location>
</feature>
<reference evidence="2" key="2">
    <citation type="submission" date="2025-08" db="UniProtKB">
        <authorList>
            <consortium name="Ensembl"/>
        </authorList>
    </citation>
    <scope>IDENTIFICATION</scope>
</reference>
<feature type="compositionally biased region" description="Polar residues" evidence="1">
    <location>
        <begin position="253"/>
        <end position="264"/>
    </location>
</feature>
<name>A0A3P8UV92_CYNSE</name>
<proteinExistence type="predicted"/>
<evidence type="ECO:0000313" key="3">
    <source>
        <dbReference type="Proteomes" id="UP000265120"/>
    </source>
</evidence>
<dbReference type="GO" id="GO:0005634">
    <property type="term" value="C:nucleus"/>
    <property type="evidence" value="ECO:0007669"/>
    <property type="project" value="TreeGrafter"/>
</dbReference>
<reference evidence="2 3" key="1">
    <citation type="journal article" date="2014" name="Nat. Genet.">
        <title>Whole-genome sequence of a flatfish provides insights into ZW sex chromosome evolution and adaptation to a benthic lifestyle.</title>
        <authorList>
            <person name="Chen S."/>
            <person name="Zhang G."/>
            <person name="Shao C."/>
            <person name="Huang Q."/>
            <person name="Liu G."/>
            <person name="Zhang P."/>
            <person name="Song W."/>
            <person name="An N."/>
            <person name="Chalopin D."/>
            <person name="Volff J.N."/>
            <person name="Hong Y."/>
            <person name="Li Q."/>
            <person name="Sha Z."/>
            <person name="Zhou H."/>
            <person name="Xie M."/>
            <person name="Yu Q."/>
            <person name="Liu Y."/>
            <person name="Xiang H."/>
            <person name="Wang N."/>
            <person name="Wu K."/>
            <person name="Yang C."/>
            <person name="Zhou Q."/>
            <person name="Liao X."/>
            <person name="Yang L."/>
            <person name="Hu Q."/>
            <person name="Zhang J."/>
            <person name="Meng L."/>
            <person name="Jin L."/>
            <person name="Tian Y."/>
            <person name="Lian J."/>
            <person name="Yang J."/>
            <person name="Miao G."/>
            <person name="Liu S."/>
            <person name="Liang Z."/>
            <person name="Yan F."/>
            <person name="Li Y."/>
            <person name="Sun B."/>
            <person name="Zhang H."/>
            <person name="Zhang J."/>
            <person name="Zhu Y."/>
            <person name="Du M."/>
            <person name="Zhao Y."/>
            <person name="Schartl M."/>
            <person name="Tang Q."/>
            <person name="Wang J."/>
        </authorList>
    </citation>
    <scope>NUCLEOTIDE SEQUENCE</scope>
</reference>
<dbReference type="PANTHER" id="PTHR34648:SF7">
    <property type="entry name" value="SI:CH211-132B12.7"/>
    <property type="match status" value="1"/>
</dbReference>
<reference evidence="2" key="3">
    <citation type="submission" date="2025-09" db="UniProtKB">
        <authorList>
            <consortium name="Ensembl"/>
        </authorList>
    </citation>
    <scope>IDENTIFICATION</scope>
</reference>